<dbReference type="CDD" id="cd07185">
    <property type="entry name" value="OmpA_C-like"/>
    <property type="match status" value="1"/>
</dbReference>
<dbReference type="InterPro" id="IPR050330">
    <property type="entry name" value="Bact_OuterMem_StrucFunc"/>
</dbReference>
<proteinExistence type="predicted"/>
<comment type="caution">
    <text evidence="6">The sequence shown here is derived from an EMBL/GenBank/DDBJ whole genome shotgun (WGS) entry which is preliminary data.</text>
</comment>
<evidence type="ECO:0000256" key="3">
    <source>
        <dbReference type="ARBA" id="ARBA00023237"/>
    </source>
</evidence>
<dbReference type="InterPro" id="IPR036737">
    <property type="entry name" value="OmpA-like_sf"/>
</dbReference>
<protein>
    <submittedName>
        <fullName evidence="6">OmpA family protein</fullName>
    </submittedName>
</protein>
<keyword evidence="2 4" id="KW-0472">Membrane</keyword>
<dbReference type="PRINTS" id="PR01021">
    <property type="entry name" value="OMPADOMAIN"/>
</dbReference>
<dbReference type="PANTHER" id="PTHR30329">
    <property type="entry name" value="STATOR ELEMENT OF FLAGELLAR MOTOR COMPLEX"/>
    <property type="match status" value="1"/>
</dbReference>
<evidence type="ECO:0000256" key="4">
    <source>
        <dbReference type="PROSITE-ProRule" id="PRU00473"/>
    </source>
</evidence>
<accession>A0ABX2CKC1</accession>
<dbReference type="EMBL" id="JABFDN010000012">
    <property type="protein sequence ID" value="NPU68631.1"/>
    <property type="molecule type" value="Genomic_DNA"/>
</dbReference>
<gene>
    <name evidence="6" type="ORF">HL667_26770</name>
</gene>
<dbReference type="InterPro" id="IPR006664">
    <property type="entry name" value="OMP_bac"/>
</dbReference>
<dbReference type="PRINTS" id="PR01023">
    <property type="entry name" value="NAFLGMOTY"/>
</dbReference>
<name>A0ABX2CKC1_9BRAD</name>
<keyword evidence="7" id="KW-1185">Reference proteome</keyword>
<dbReference type="Proteomes" id="UP000886476">
    <property type="component" value="Unassembled WGS sequence"/>
</dbReference>
<evidence type="ECO:0000256" key="1">
    <source>
        <dbReference type="ARBA" id="ARBA00004442"/>
    </source>
</evidence>
<reference evidence="6" key="1">
    <citation type="submission" date="2020-05" db="EMBL/GenBank/DDBJ databases">
        <title>Nod-independent and nitrogen-fixing Bradyrhizobium aeschynomene sp. nov. isolated from nodules of Aeschynomene indica.</title>
        <authorList>
            <person name="Zhang Z."/>
        </authorList>
    </citation>
    <scope>NUCLEOTIDE SEQUENCE</scope>
    <source>
        <strain evidence="6">83012</strain>
    </source>
</reference>
<dbReference type="RefSeq" id="WP_172113696.1">
    <property type="nucleotide sequence ID" value="NZ_JABFDN010000012.1"/>
</dbReference>
<dbReference type="Gene3D" id="3.30.1330.60">
    <property type="entry name" value="OmpA-like domain"/>
    <property type="match status" value="1"/>
</dbReference>
<organism evidence="6 7">
    <name type="scientific">Bradyrhizobium aeschynomenes</name>
    <dbReference type="NCBI Taxonomy" id="2734909"/>
    <lineage>
        <taxon>Bacteria</taxon>
        <taxon>Pseudomonadati</taxon>
        <taxon>Pseudomonadota</taxon>
        <taxon>Alphaproteobacteria</taxon>
        <taxon>Hyphomicrobiales</taxon>
        <taxon>Nitrobacteraceae</taxon>
        <taxon>Bradyrhizobium</taxon>
    </lineage>
</organism>
<dbReference type="Gene3D" id="3.40.1520.20">
    <property type="match status" value="4"/>
</dbReference>
<feature type="domain" description="OmpA-like" evidence="5">
    <location>
        <begin position="591"/>
        <end position="705"/>
    </location>
</feature>
<dbReference type="SUPFAM" id="SSF103088">
    <property type="entry name" value="OmpA-like"/>
    <property type="match status" value="1"/>
</dbReference>
<evidence type="ECO:0000259" key="5">
    <source>
        <dbReference type="PROSITE" id="PS51123"/>
    </source>
</evidence>
<sequence>MHQPSKWWTGLIAVAVLWLVAIGFKTTSVEEDIAPRARAAVAAAAPDTAAALKVSVAGRDVRIEGPEFGPDQSDRLDEAAAVDGVRLVDGSYDKLPTPKPYAFRAARNATQLVLEGGVPTPAARDALLKAARAASAGEVVDRLGYALGAPADFAAIAGHGLAQAGKLNGGTFSLADKAYSIAGAAASSDIYEAAIAATRQLPGGAVLDKVAILPPEAKPFIWSAVRDGKSVVMSGVVPTDEIRRALEAAAAKASPGTPVMHHMQIARGAPAGDFNAYTAYALAELARLTTGRVIISDATYTIAGEAPSSAAYDEAMAAIGKLPAGLTLAKADILPPEIKPYRWSAEFDGTGLGLSGLAPSTAAREAILGAASGQFDGKPIKGQIGIARGAPDGDVAKVGAGLLQQLARLAKGRAEINDTKVSISGVGLANVTGASVRETLAGALPAPFALAAVDVRDGPVSPYAFALQKQDGRVRLSGYVPDDAARRDLVGAANAAFVTETVEDGLKIADGAPNDFVKSLKATFPALARLWSGSLTAKDATISIDALAIYDKSAEQVRKELADAAGDLKLDAVRIGVKPESPPLPVAECQPAFEGLLAKGRIRFSTGSAELSRESLALLDHIVDVAQRCKEAEIAIEGHTDNVGNEEDNMDLSKRRAAAVVSYISEAGIDTSRMTSEGYGQTKPVVTNDTPEGRAQNRRIEFVVK</sequence>
<dbReference type="Pfam" id="PF00691">
    <property type="entry name" value="OmpA"/>
    <property type="match status" value="1"/>
</dbReference>
<comment type="subcellular location">
    <subcellularLocation>
        <location evidence="1">Cell outer membrane</location>
    </subcellularLocation>
</comment>
<evidence type="ECO:0000256" key="2">
    <source>
        <dbReference type="ARBA" id="ARBA00023136"/>
    </source>
</evidence>
<evidence type="ECO:0000313" key="6">
    <source>
        <dbReference type="EMBL" id="NPU68631.1"/>
    </source>
</evidence>
<evidence type="ECO:0000313" key="7">
    <source>
        <dbReference type="Proteomes" id="UP000886476"/>
    </source>
</evidence>
<dbReference type="PROSITE" id="PS51123">
    <property type="entry name" value="OMPA_2"/>
    <property type="match status" value="1"/>
</dbReference>
<dbReference type="InterPro" id="IPR006665">
    <property type="entry name" value="OmpA-like"/>
</dbReference>
<keyword evidence="3" id="KW-0998">Cell outer membrane</keyword>
<dbReference type="PANTHER" id="PTHR30329:SF21">
    <property type="entry name" value="LIPOPROTEIN YIAD-RELATED"/>
    <property type="match status" value="1"/>
</dbReference>